<organism evidence="1 2">
    <name type="scientific">Aulographum hederae CBS 113979</name>
    <dbReference type="NCBI Taxonomy" id="1176131"/>
    <lineage>
        <taxon>Eukaryota</taxon>
        <taxon>Fungi</taxon>
        <taxon>Dikarya</taxon>
        <taxon>Ascomycota</taxon>
        <taxon>Pezizomycotina</taxon>
        <taxon>Dothideomycetes</taxon>
        <taxon>Pleosporomycetidae</taxon>
        <taxon>Aulographales</taxon>
        <taxon>Aulographaceae</taxon>
    </lineage>
</organism>
<evidence type="ECO:0000313" key="2">
    <source>
        <dbReference type="Proteomes" id="UP000800041"/>
    </source>
</evidence>
<keyword evidence="2" id="KW-1185">Reference proteome</keyword>
<dbReference type="Proteomes" id="UP000800041">
    <property type="component" value="Unassembled WGS sequence"/>
</dbReference>
<dbReference type="OrthoDB" id="66964at2759"/>
<proteinExistence type="predicted"/>
<reference evidence="1" key="1">
    <citation type="journal article" date="2020" name="Stud. Mycol.">
        <title>101 Dothideomycetes genomes: a test case for predicting lifestyles and emergence of pathogens.</title>
        <authorList>
            <person name="Haridas S."/>
            <person name="Albert R."/>
            <person name="Binder M."/>
            <person name="Bloem J."/>
            <person name="Labutti K."/>
            <person name="Salamov A."/>
            <person name="Andreopoulos B."/>
            <person name="Baker S."/>
            <person name="Barry K."/>
            <person name="Bills G."/>
            <person name="Bluhm B."/>
            <person name="Cannon C."/>
            <person name="Castanera R."/>
            <person name="Culley D."/>
            <person name="Daum C."/>
            <person name="Ezra D."/>
            <person name="Gonzalez J."/>
            <person name="Henrissat B."/>
            <person name="Kuo A."/>
            <person name="Liang C."/>
            <person name="Lipzen A."/>
            <person name="Lutzoni F."/>
            <person name="Magnuson J."/>
            <person name="Mondo S."/>
            <person name="Nolan M."/>
            <person name="Ohm R."/>
            <person name="Pangilinan J."/>
            <person name="Park H.-J."/>
            <person name="Ramirez L."/>
            <person name="Alfaro M."/>
            <person name="Sun H."/>
            <person name="Tritt A."/>
            <person name="Yoshinaga Y."/>
            <person name="Zwiers L.-H."/>
            <person name="Turgeon B."/>
            <person name="Goodwin S."/>
            <person name="Spatafora J."/>
            <person name="Crous P."/>
            <person name="Grigoriev I."/>
        </authorList>
    </citation>
    <scope>NUCLEOTIDE SEQUENCE</scope>
    <source>
        <strain evidence="1">CBS 113979</strain>
    </source>
</reference>
<dbReference type="AlphaFoldDB" id="A0A6G1H7Q8"/>
<gene>
    <name evidence="1" type="ORF">K402DRAFT_452276</name>
</gene>
<sequence length="316" mass="34868">MLPPVNPAVLERNPRFKVLYQDLSSTRLNPDGTSRVVRKQRAQEDVKKALQTKRIERAKEEIVKNSLASLASRSVGQLPADLQEVIRIVSALLDGRISEEDREILEDDVEYLLENAQPVNEAISTDLESTAIKLAAIVNAGSKPHSSESLSTTISTLQTLTTQTRNEISTTHTALTNLHTTISSTHALLLESLVRALEQTVHGVVARGTRARAEHLATVARGMELKVGILAASASSLSGKGNEDPKLQEAMGRYENHLRGEFSALRAREREGKARKREYEDVGDEYMRRILERYRGLCKEVEEVEGEIARVGGGGE</sequence>
<accession>A0A6G1H7Q8</accession>
<name>A0A6G1H7Q8_9PEZI</name>
<protein>
    <submittedName>
        <fullName evidence="1">Uncharacterized protein</fullName>
    </submittedName>
</protein>
<evidence type="ECO:0000313" key="1">
    <source>
        <dbReference type="EMBL" id="KAF1988998.1"/>
    </source>
</evidence>
<dbReference type="EMBL" id="ML977146">
    <property type="protein sequence ID" value="KAF1988998.1"/>
    <property type="molecule type" value="Genomic_DNA"/>
</dbReference>